<dbReference type="GO" id="GO:0050661">
    <property type="term" value="F:NADP binding"/>
    <property type="evidence" value="ECO:0007669"/>
    <property type="project" value="InterPro"/>
</dbReference>
<dbReference type="InterPro" id="IPR020946">
    <property type="entry name" value="Flavin_mOase-like"/>
</dbReference>
<keyword evidence="1" id="KW-0285">Flavoprotein</keyword>
<evidence type="ECO:0000313" key="6">
    <source>
        <dbReference type="EMBL" id="KAF2432171.1"/>
    </source>
</evidence>
<dbReference type="GO" id="GO:0004499">
    <property type="term" value="F:N,N-dimethylaniline monooxygenase activity"/>
    <property type="evidence" value="ECO:0007669"/>
    <property type="project" value="InterPro"/>
</dbReference>
<accession>A0A9P4U078</accession>
<reference evidence="6" key="1">
    <citation type="journal article" date="2020" name="Stud. Mycol.">
        <title>101 Dothideomycetes genomes: a test case for predicting lifestyles and emergence of pathogens.</title>
        <authorList>
            <person name="Haridas S."/>
            <person name="Albert R."/>
            <person name="Binder M."/>
            <person name="Bloem J."/>
            <person name="Labutti K."/>
            <person name="Salamov A."/>
            <person name="Andreopoulos B."/>
            <person name="Baker S."/>
            <person name="Barry K."/>
            <person name="Bills G."/>
            <person name="Bluhm B."/>
            <person name="Cannon C."/>
            <person name="Castanera R."/>
            <person name="Culley D."/>
            <person name="Daum C."/>
            <person name="Ezra D."/>
            <person name="Gonzalez J."/>
            <person name="Henrissat B."/>
            <person name="Kuo A."/>
            <person name="Liang C."/>
            <person name="Lipzen A."/>
            <person name="Lutzoni F."/>
            <person name="Magnuson J."/>
            <person name="Mondo S."/>
            <person name="Nolan M."/>
            <person name="Ohm R."/>
            <person name="Pangilinan J."/>
            <person name="Park H.-J."/>
            <person name="Ramirez L."/>
            <person name="Alfaro M."/>
            <person name="Sun H."/>
            <person name="Tritt A."/>
            <person name="Yoshinaga Y."/>
            <person name="Zwiers L.-H."/>
            <person name="Turgeon B."/>
            <person name="Goodwin S."/>
            <person name="Spatafora J."/>
            <person name="Crous P."/>
            <person name="Grigoriev I."/>
        </authorList>
    </citation>
    <scope>NUCLEOTIDE SEQUENCE</scope>
    <source>
        <strain evidence="6">CBS 130266</strain>
    </source>
</reference>
<evidence type="ECO:0000313" key="7">
    <source>
        <dbReference type="Proteomes" id="UP000800235"/>
    </source>
</evidence>
<keyword evidence="4" id="KW-0560">Oxidoreductase</keyword>
<dbReference type="Pfam" id="PF00743">
    <property type="entry name" value="FMO-like"/>
    <property type="match status" value="1"/>
</dbReference>
<dbReference type="GO" id="GO:0050660">
    <property type="term" value="F:flavin adenine dinucleotide binding"/>
    <property type="evidence" value="ECO:0007669"/>
    <property type="project" value="InterPro"/>
</dbReference>
<dbReference type="Proteomes" id="UP000800235">
    <property type="component" value="Unassembled WGS sequence"/>
</dbReference>
<dbReference type="Gene3D" id="3.50.50.60">
    <property type="entry name" value="FAD/NAD(P)-binding domain"/>
    <property type="match status" value="2"/>
</dbReference>
<dbReference type="InterPro" id="IPR036188">
    <property type="entry name" value="FAD/NAD-bd_sf"/>
</dbReference>
<proteinExistence type="predicted"/>
<keyword evidence="3" id="KW-0521">NADP</keyword>
<comment type="caution">
    <text evidence="6">The sequence shown here is derived from an EMBL/GenBank/DDBJ whole genome shotgun (WGS) entry which is preliminary data.</text>
</comment>
<protein>
    <submittedName>
        <fullName evidence="6">Cyclohexanone monooxygenase</fullName>
    </submittedName>
</protein>
<evidence type="ECO:0000256" key="3">
    <source>
        <dbReference type="ARBA" id="ARBA00022857"/>
    </source>
</evidence>
<sequence>MRNTNACNILYILYCTYVLVVPAGFGGIYQLYKLLQLGLSVKVIDKATDVGGTWYWNRYPGAMSDTESFVYRYSWDKEGLRTYPWSHHYVRQSEILGYLEHVVDKHNLRPHMQFNTELLSAQWDSTNETWRATLSTGETFIARYRVTALGLLSTAKFPDIPGVKSFKGQLCHTSAWQPDTQVANKRVGIIGNGSTGVQVITEISSQVKSLVSFQRHPQYSVPSGNRPVQPEYRQWVNENYNDIMENLRKSSTCFGVEEPTTPYSSLPSEEREEVFEKLWQQGNGFRFMFGGFSDLTKDPEANDHACRFIKNKIAQIVKDPEKARRLLPQDSYTRRPLCDGGYYKQFNRENVDIVNLQETPIEAIIPTGIRTSDGKEHELDMIIFATGFDAVEGSFDRLQFHGRSGQTLKERWSKGGKSYLGCLVPDLPNLFLITGPQGSFTNLPLAIEVHVELHSKLIKQAENVRARTGRATIEATAQVEQEWVSMCKDLADDSLLANPKSWLFNDTIKDEKPIIRFYLGGMKTYLTYVQKLVDEHAGLLPLGHQQLESKL</sequence>
<evidence type="ECO:0000256" key="5">
    <source>
        <dbReference type="SAM" id="Phobius"/>
    </source>
</evidence>
<organism evidence="6 7">
    <name type="scientific">Tothia fuscella</name>
    <dbReference type="NCBI Taxonomy" id="1048955"/>
    <lineage>
        <taxon>Eukaryota</taxon>
        <taxon>Fungi</taxon>
        <taxon>Dikarya</taxon>
        <taxon>Ascomycota</taxon>
        <taxon>Pezizomycotina</taxon>
        <taxon>Dothideomycetes</taxon>
        <taxon>Pleosporomycetidae</taxon>
        <taxon>Venturiales</taxon>
        <taxon>Cylindrosympodiaceae</taxon>
        <taxon>Tothia</taxon>
    </lineage>
</organism>
<dbReference type="AlphaFoldDB" id="A0A9P4U078"/>
<dbReference type="PANTHER" id="PTHR43098">
    <property type="entry name" value="L-ORNITHINE N(5)-MONOOXYGENASE-RELATED"/>
    <property type="match status" value="1"/>
</dbReference>
<dbReference type="PANTHER" id="PTHR43098:SF5">
    <property type="entry name" value="DUAL-FUNCTIONAL MONOOXYGENASE_METHYLTRANSFERASE PSOF"/>
    <property type="match status" value="1"/>
</dbReference>
<dbReference type="InterPro" id="IPR050775">
    <property type="entry name" value="FAD-binding_Monooxygenases"/>
</dbReference>
<keyword evidence="6" id="KW-0503">Monooxygenase</keyword>
<evidence type="ECO:0000256" key="1">
    <source>
        <dbReference type="ARBA" id="ARBA00022630"/>
    </source>
</evidence>
<gene>
    <name evidence="6" type="ORF">EJ08DRAFT_677719</name>
</gene>
<dbReference type="OrthoDB" id="66881at2759"/>
<evidence type="ECO:0000256" key="2">
    <source>
        <dbReference type="ARBA" id="ARBA00022827"/>
    </source>
</evidence>
<keyword evidence="7" id="KW-1185">Reference proteome</keyword>
<feature type="transmembrane region" description="Helical" evidence="5">
    <location>
        <begin position="12"/>
        <end position="32"/>
    </location>
</feature>
<keyword evidence="2" id="KW-0274">FAD</keyword>
<name>A0A9P4U078_9PEZI</name>
<dbReference type="EMBL" id="MU007027">
    <property type="protein sequence ID" value="KAF2432171.1"/>
    <property type="molecule type" value="Genomic_DNA"/>
</dbReference>
<dbReference type="SUPFAM" id="SSF51905">
    <property type="entry name" value="FAD/NAD(P)-binding domain"/>
    <property type="match status" value="1"/>
</dbReference>
<keyword evidence="5" id="KW-0812">Transmembrane</keyword>
<evidence type="ECO:0000256" key="4">
    <source>
        <dbReference type="ARBA" id="ARBA00023002"/>
    </source>
</evidence>
<keyword evidence="5" id="KW-1133">Transmembrane helix</keyword>
<keyword evidence="5" id="KW-0472">Membrane</keyword>